<evidence type="ECO:0000256" key="3">
    <source>
        <dbReference type="ARBA" id="ARBA00008887"/>
    </source>
</evidence>
<dbReference type="FunFam" id="3.10.490.20:FF:000009">
    <property type="entry name" value="Dynein heavy chain 4"/>
    <property type="match status" value="1"/>
</dbReference>
<keyword evidence="8" id="KW-0067">ATP-binding</keyword>
<organism evidence="28 29">
    <name type="scientific">Tribonema minus</name>
    <dbReference type="NCBI Taxonomy" id="303371"/>
    <lineage>
        <taxon>Eukaryota</taxon>
        <taxon>Sar</taxon>
        <taxon>Stramenopiles</taxon>
        <taxon>Ochrophyta</taxon>
        <taxon>PX clade</taxon>
        <taxon>Xanthophyceae</taxon>
        <taxon>Tribonematales</taxon>
        <taxon>Tribonemataceae</taxon>
        <taxon>Tribonema</taxon>
    </lineage>
</organism>
<dbReference type="GO" id="GO:0008569">
    <property type="term" value="F:minus-end-directed microtubule motor activity"/>
    <property type="evidence" value="ECO:0007669"/>
    <property type="project" value="InterPro"/>
</dbReference>
<dbReference type="InterPro" id="IPR026983">
    <property type="entry name" value="DHC"/>
</dbReference>
<dbReference type="FunFam" id="3.40.50.300:FF:002141">
    <property type="entry name" value="Dynein heavy chain"/>
    <property type="match status" value="1"/>
</dbReference>
<reference evidence="28" key="1">
    <citation type="submission" date="2021-02" db="EMBL/GenBank/DDBJ databases">
        <title>First Annotated Genome of the Yellow-green Alga Tribonema minus.</title>
        <authorList>
            <person name="Mahan K.M."/>
        </authorList>
    </citation>
    <scope>NUCLEOTIDE SEQUENCE</scope>
    <source>
        <strain evidence="28">UTEX B ZZ1240</strain>
    </source>
</reference>
<dbReference type="InterPro" id="IPR024317">
    <property type="entry name" value="Dynein_heavy_chain_D4_dom"/>
</dbReference>
<evidence type="ECO:0000259" key="26">
    <source>
        <dbReference type="Pfam" id="PF18198"/>
    </source>
</evidence>
<feature type="domain" description="Dynein heavy chain 3 AAA+ lid" evidence="25">
    <location>
        <begin position="1630"/>
        <end position="1712"/>
    </location>
</feature>
<dbReference type="GO" id="GO:0051959">
    <property type="term" value="F:dynein light intermediate chain binding"/>
    <property type="evidence" value="ECO:0007669"/>
    <property type="project" value="InterPro"/>
</dbReference>
<feature type="compositionally biased region" description="Polar residues" evidence="17">
    <location>
        <begin position="1"/>
        <end position="12"/>
    </location>
</feature>
<dbReference type="FunFam" id="1.10.8.720:FF:000001">
    <property type="entry name" value="dynein heavy chain 7, axonemal"/>
    <property type="match status" value="1"/>
</dbReference>
<dbReference type="FunFam" id="3.40.50.300:FF:000353">
    <property type="entry name" value="Dynein axonemal heavy chain 1"/>
    <property type="match status" value="1"/>
</dbReference>
<evidence type="ECO:0000259" key="18">
    <source>
        <dbReference type="Pfam" id="PF03028"/>
    </source>
</evidence>
<dbReference type="PANTHER" id="PTHR46961:SF5">
    <property type="entry name" value="DYNEIN AXONEMAL HEAVY CHAIN 1"/>
    <property type="match status" value="1"/>
</dbReference>
<dbReference type="FunFam" id="3.40.50.300:FF:000362">
    <property type="entry name" value="Dynein, axonemal, heavy chain 6"/>
    <property type="match status" value="1"/>
</dbReference>
<dbReference type="Proteomes" id="UP000664859">
    <property type="component" value="Unassembled WGS sequence"/>
</dbReference>
<dbReference type="FunFam" id="3.40.50.300:FF:000049">
    <property type="entry name" value="Dynein, axonemal, heavy chain 5"/>
    <property type="match status" value="1"/>
</dbReference>
<dbReference type="InterPro" id="IPR041589">
    <property type="entry name" value="DNAH3_AAA_lid_1"/>
</dbReference>
<dbReference type="GO" id="GO:0031514">
    <property type="term" value="C:motile cilium"/>
    <property type="evidence" value="ECO:0007669"/>
    <property type="project" value="UniProtKB-SubCell"/>
</dbReference>
<dbReference type="Gene3D" id="1.20.140.100">
    <property type="entry name" value="Dynein heavy chain, N-terminal domain 2"/>
    <property type="match status" value="1"/>
</dbReference>
<evidence type="ECO:0000256" key="16">
    <source>
        <dbReference type="SAM" id="Coils"/>
    </source>
</evidence>
<evidence type="ECO:0000259" key="21">
    <source>
        <dbReference type="Pfam" id="PF12777"/>
    </source>
</evidence>
<evidence type="ECO:0000256" key="5">
    <source>
        <dbReference type="ARBA" id="ARBA00022701"/>
    </source>
</evidence>
<keyword evidence="7" id="KW-0547">Nucleotide-binding</keyword>
<feature type="domain" description="Dynein heavy chain AAA lid" evidence="26">
    <location>
        <begin position="3109"/>
        <end position="3250"/>
    </location>
</feature>
<dbReference type="FunFam" id="1.10.8.710:FF:000004">
    <property type="entry name" value="Dynein axonemal heavy chain 6"/>
    <property type="match status" value="1"/>
</dbReference>
<dbReference type="EMBL" id="JAFCMP010000525">
    <property type="protein sequence ID" value="KAG5177491.1"/>
    <property type="molecule type" value="Genomic_DNA"/>
</dbReference>
<dbReference type="Pfam" id="PF17852">
    <property type="entry name" value="Dynein_AAA_lid"/>
    <property type="match status" value="1"/>
</dbReference>
<dbReference type="Pfam" id="PF18198">
    <property type="entry name" value="AAA_lid_11"/>
    <property type="match status" value="1"/>
</dbReference>
<dbReference type="Gene3D" id="1.10.472.130">
    <property type="match status" value="1"/>
</dbReference>
<evidence type="ECO:0000256" key="1">
    <source>
        <dbReference type="ARBA" id="ARBA00004230"/>
    </source>
</evidence>
<dbReference type="Gene3D" id="3.40.50.300">
    <property type="entry name" value="P-loop containing nucleotide triphosphate hydrolases"/>
    <property type="match status" value="5"/>
</dbReference>
<dbReference type="Pfam" id="PF12777">
    <property type="entry name" value="MT"/>
    <property type="match status" value="1"/>
</dbReference>
<dbReference type="FunFam" id="1.20.920.30:FF:000009">
    <property type="entry name" value="Dynein heavy chain 9"/>
    <property type="match status" value="1"/>
</dbReference>
<dbReference type="FunFam" id="3.40.50.300:FF:000044">
    <property type="entry name" value="Dynein heavy chain 5, axonemal"/>
    <property type="match status" value="1"/>
</dbReference>
<evidence type="ECO:0000259" key="27">
    <source>
        <dbReference type="Pfam" id="PF18199"/>
    </source>
</evidence>
<dbReference type="Gene3D" id="1.10.8.720">
    <property type="entry name" value="Region D6 of dynein motor"/>
    <property type="match status" value="1"/>
</dbReference>
<dbReference type="SUPFAM" id="SSF52540">
    <property type="entry name" value="P-loop containing nucleoside triphosphate hydrolases"/>
    <property type="match status" value="4"/>
</dbReference>
<keyword evidence="13" id="KW-0505">Motor protein</keyword>
<keyword evidence="12" id="KW-0969">Cilium</keyword>
<feature type="coiled-coil region" evidence="16">
    <location>
        <begin position="2124"/>
        <end position="2151"/>
    </location>
</feature>
<keyword evidence="14" id="KW-0206">Cytoskeleton</keyword>
<dbReference type="InterPro" id="IPR041466">
    <property type="entry name" value="Dynein_AAA5_ext"/>
</dbReference>
<dbReference type="Gene3D" id="6.10.140.1060">
    <property type="match status" value="1"/>
</dbReference>
<dbReference type="InterPro" id="IPR024743">
    <property type="entry name" value="Dynein_HC_stalk"/>
</dbReference>
<evidence type="ECO:0000256" key="7">
    <source>
        <dbReference type="ARBA" id="ARBA00022741"/>
    </source>
</evidence>
<comment type="caution">
    <text evidence="28">The sequence shown here is derived from an EMBL/GenBank/DDBJ whole genome shotgun (WGS) entry which is preliminary data.</text>
</comment>
<feature type="domain" description="Dynein heavy chain AAA 5 extension" evidence="24">
    <location>
        <begin position="1268"/>
        <end position="1403"/>
    </location>
</feature>
<dbReference type="InterPro" id="IPR042222">
    <property type="entry name" value="Dynein_2_N"/>
</dbReference>
<keyword evidence="11 16" id="KW-0175">Coiled coil</keyword>
<dbReference type="Pfam" id="PF12780">
    <property type="entry name" value="AAA_8"/>
    <property type="match status" value="1"/>
</dbReference>
<dbReference type="Gene3D" id="1.20.1270.280">
    <property type="match status" value="1"/>
</dbReference>
<dbReference type="Gene3D" id="1.10.8.1220">
    <property type="match status" value="1"/>
</dbReference>
<dbReference type="Gene3D" id="1.10.8.710">
    <property type="match status" value="1"/>
</dbReference>
<dbReference type="Gene3D" id="3.20.180.20">
    <property type="entry name" value="Dynein heavy chain, N-terminal domain 2"/>
    <property type="match status" value="1"/>
</dbReference>
<feature type="domain" description="Dynein heavy chain region D6 P-loop" evidence="18">
    <location>
        <begin position="2964"/>
        <end position="3077"/>
    </location>
</feature>
<evidence type="ECO:0000259" key="23">
    <source>
        <dbReference type="Pfam" id="PF12781"/>
    </source>
</evidence>
<evidence type="ECO:0000313" key="28">
    <source>
        <dbReference type="EMBL" id="KAG5177491.1"/>
    </source>
</evidence>
<evidence type="ECO:0000256" key="12">
    <source>
        <dbReference type="ARBA" id="ARBA00023069"/>
    </source>
</evidence>
<dbReference type="InterPro" id="IPR035699">
    <property type="entry name" value="AAA_6"/>
</dbReference>
<proteinExistence type="inferred from homology"/>
<dbReference type="Gene3D" id="1.20.920.30">
    <property type="match status" value="1"/>
</dbReference>
<evidence type="ECO:0000256" key="10">
    <source>
        <dbReference type="ARBA" id="ARBA00023017"/>
    </source>
</evidence>
<evidence type="ECO:0000256" key="2">
    <source>
        <dbReference type="ARBA" id="ARBA00004430"/>
    </source>
</evidence>
<feature type="domain" description="Dynein heavy chain C-terminal" evidence="27">
    <location>
        <begin position="3257"/>
        <end position="3576"/>
    </location>
</feature>
<evidence type="ECO:0000256" key="6">
    <source>
        <dbReference type="ARBA" id="ARBA00022737"/>
    </source>
</evidence>
<name>A0A836CAS0_9STRA</name>
<keyword evidence="29" id="KW-1185">Reference proteome</keyword>
<dbReference type="FunFam" id="1.10.287.2620:FF:000002">
    <property type="entry name" value="Dynein heavy chain 2, axonemal"/>
    <property type="match status" value="1"/>
</dbReference>
<keyword evidence="5" id="KW-0493">Microtubule</keyword>
<gene>
    <name evidence="28" type="ORF">JKP88DRAFT_256705</name>
</gene>
<evidence type="ECO:0000256" key="4">
    <source>
        <dbReference type="ARBA" id="ARBA00022490"/>
    </source>
</evidence>
<sequence length="3580" mass="393019">MPHRGPTSSRSHATPPPQTALSPASQVRRLIPRAEVDCGMFAVDASGVRALLLSKLSAVSEALLSHHVEHCRAVSDALQTRFQDVLVSLQRKPKTIEEVVVLEEYVKAVDGATAPLLLSSKWTTAGWPQRLAHACEDTAHLARQSRVLFADEMQGAQDRFERTVAAFEQYEDAAMVERIARQVTEVTAKLEEAEATARLFNSREALFGRETVTDYEVLARVRKAVEPYANLWVTARDWSAASQTWLTGSFLDIDAELLESEVERLFVSAGKAARYFEASGAGLQAQARIAADVRDAVAAFRPKVPIVVALRNPGMRARHWAALSETMGIHLDPGPEYTLEELLSNDLAPQQEAIDRVSESAAKEYQIESVLDKMEADWADLHLDIAPYRETGTGVLRGVDDILSLLDEQVTMTQGMQFSAFKGPFAERIDAWNARLCMVSEVLEEWLAVQRAWLYLQPILDSPDINKQLPAEGKKFSAVDKSWRQTISSAKSNTLALRYAGPPPPQDSPFLTPACECSTPPVQVQRGLSEYLETKRSRFARLYFLSNDELLAVLSDSKDVLRVQPHLKKVFEAVDAVTLTGQAAGGTLRITALVSPEQETLPLAHEVNPCGKNVEDWLLELEAAMRDAVRDHMQRSIEDYLARPRGDWMQRWPGMCVLNASQLHWTAETEVALRSDGAAGPPACLAKQLAQLEDMVALVRGELSRGARTAIGALTVIDVHARDVMVRLVDEGVSSAADFAWTSQLRYYWRDGNLWAQMVAADRPYGYEYLGNSFRLVITPLTDKCYLTLMGALQMILGGAPAGPAGTGKTETTKDLAKALAMQCIVYNCSDGLDYLAMGKFFKGLAACGAWACFDEFNRINIEVLSVIGQQIATIQLALRAGDAALQFEGSLIAVRPGFGVFITMNPGYAGRSDLPDSLKALFRPVAMMVPDYALIGEIMFFAYGFSHAKACGAKMVTTFKLCSEQLSSQPHYDYGMRAVKTVITAAGNLKRAEPDADEMVLLLRALQDVNLPKFLEVDLPLFAGIMSDLFPGKASASDVRPELDYGKLNTVMKTVIEDHGLQPHPFFITKVIQLYEMIVVRHGLMVVGPTGGGKSSNIKVLSATLSRLKQQGVEGFAYEKVVIYQLNPKSVTMGQMYGEFDGATHEWHDGIMSTMYRAAASSPTPERKWVLFDGPVDAIWIENMNTVLDDNKKLCLNSGEIIKMSEPMTMMFEVEDLAVASPATVSRVGIIYMEPRALGLDALCASWSADTAAALPTFGAATQAQLAGLLDLYLAPAITVVRRHAREFAPTVDSNLTQSLLRLLGCLMEGGGGGGGEGGGGEGATAAAARALEARLEALFIFALIWSVGCTCDGAGRARFGAWLRGEMRANASRWELPAADGVHDYAFDGARGDHGAWVPWMATTGGAYAFDARQQFSEIVVPTTESVRTTFLLDLLAPRGHHVLLCGPTGTGKTVNISQYLMGQSTVRGRRVDEAIVPMMMTLSAQTSANQTQDMVDGKCEKRRKGVFGPPGGKRFVLHVDDLNMPKRETYGAQPPIELLRQWFDQGGWFDRKELVFRRIIDLTMVCSMGPPGGGRQSVTPRFLRHFNVVGCADMSDADKTTIFETILGGFLGGSGFDSSLAPLAPKLVAGAIGVYNALSSTLLPTPAKSHYTFNLRDLAKVFQGLLMSSAKALPSAKHLLRLWVHESTRVFGDRLVCAPDREWFEEQLRSVVTAHFRVSFQEVRGRATSSSPPDGSCRPDLCVVPGDHLLYVDFAAGGGGGGGAGDRPYDEAPPMDALKACVDRFLEDHNAESKKPMPLVMFPDAVEHVTRVARVLRQPRGNALLLGVGGSGRQSMTRLATFIAGFDLFQVSTATAAAAAACRRAAAAAALPTPWLCLLNAGLKMRPTTFLFSDVQIVDQTQLEDLNSILNSGDVPGLYAPEDLEAIATACRADCQRRRIPPTKLNVFAQYLNRVRACVHIVLCMSPIGEAFRDRLRMFPALVNCCTIDWFEKWPAEALKGVATAALDTDTQSRAALGVHAPAIVEMFRVMHQSVETASAEYYDTLRRRVWVTPTSYLELLASFRSLLRQRREAVDKNRRRLQVGLDKLASTQGVVATLREELTELQPQLVVTMHEVEAMMVQMAADREEAEAVRVKVEAEEEKANAKAAATKEIADDAQRDLDEAIPALEAAVQCLNDLKKSDIDELKSLKSPPNGVRLAMEVCCILFDIKPVKVKDPETGKKVDDYWDSAKKQLLADAKAFMDSLVKFDKDNIPDRIIRKVEPYTQDPEFTPAKIEKASKACTAICMWALAMYKYHFVALGVAPKRARLAEAQVELDEVRPAILKLDLKLKVAKYLYHIMALAVQGRLADLQAGYEGAVAKKAELEAKAQRCETQLSNAGRLLGGLGGEGARWTETVAGLEGALERLAGDVLVAAGAVSYLGPFTSAFRARLTATWVEGLRARGVPHTKGTVMERTLSDPMRLSRWRAAGLPADALSTQNGIMMDTARRWPLMVDPQGQANRFVRAMGRDTSLCLNGMDVVKLTDKKFLQILESAVRFGRWALLENVGEELDAALEPLLLQQKFRQGGQDMIRLGDTTVPYNDRFRLFMTTKLPNPDYAPEVQVKVSLLNFTITVGGLEDQLLGTVLGEELPDLASAKEALALSGAAMDAQLFDIESQILRLLSESEGNILDNTALIETLAEAKVKSEEIKAKMAEAVATEAEILQRSEDYRPVAKRASLLYFCLADLAVVDTMYQYSLPWFRQLFVRAIAAAPQGKGGLDGRLRSLIDAFTTSVYVNVCRSLFERHKLLFAFLLAIKILQGEGRIDPAEWRFLISGNAPAPFSEGGGGAVANPDPSWIESNVWAEITAMSGLPFFRECPDSFVVHAAEWRRVFDSSTPQLEAFPAPYKQLPQEATDGDGTQFGGKDVQGWVRRMCLLRCLRRDKVADAMRGFVADMLGAPFVEPPPFDLRACYEDSAPTTPLIFVLSTGSDPNKDLMQLAQDLGCLDRLRSIALGQGQGALAGRMMEAGAAEGHWVLLQNCHLAISWMPELERRCEELDPDKMHPGFRLWLTSMPCKAFPAAVLQGGVKMTKEPPKGLRANLRATYAKMDDAALQRTRAPAAFRKLLFGLCFFHALVTERRRFGPLGWNVPYEFNETDLDISAAQLALYVDQYESVPYQVLRQLTSTVNYGGRITDDKDMRTSDVIIAGLYTPAVLEADYAFSRSGTYRSVEPSADAPLDSYLRYIDALPLSAEPEVFGMHDNANITCAIAETEDMFAVMVAMQPREGGGGGASREEQIAAAAADMEARLPQCHDADAVLARHPTDYRESLNTVLAQEAQRYHTLVGVMRRTLAELQKALRGLVVLSAELEAMAASIYDQQVPGIWQTHAYPSLKPLGPWFADLLARLAFVADWVEHGIPAVFWISGFFFPQGFLTASLQNYARRHGVPVDALSFAFRARREAPAALARPADGVYVHGLFLEGARWDAARGALADPRPKELFSAMPVLHLAPERDRAAPSGGVYRCPVYKVLTRTGTLSTTGHSTNFVFWIEIPADKPDCWRSSLVSETNKQVQFCDQEYYVKAGVACFCALRY</sequence>
<evidence type="ECO:0000256" key="11">
    <source>
        <dbReference type="ARBA" id="ARBA00023054"/>
    </source>
</evidence>
<dbReference type="Pfam" id="PF12775">
    <property type="entry name" value="AAA_7"/>
    <property type="match status" value="1"/>
</dbReference>
<dbReference type="Gene3D" id="3.10.490.20">
    <property type="match status" value="1"/>
</dbReference>
<dbReference type="Pfam" id="PF08393">
    <property type="entry name" value="DHC_N2"/>
    <property type="match status" value="1"/>
</dbReference>
<dbReference type="GO" id="GO:0005874">
    <property type="term" value="C:microtubule"/>
    <property type="evidence" value="ECO:0007669"/>
    <property type="project" value="UniProtKB-KW"/>
</dbReference>
<keyword evidence="6" id="KW-0677">Repeat</keyword>
<evidence type="ECO:0000259" key="24">
    <source>
        <dbReference type="Pfam" id="PF17852"/>
    </source>
</evidence>
<feature type="region of interest" description="Disordered" evidence="17">
    <location>
        <begin position="1"/>
        <end position="25"/>
    </location>
</feature>
<dbReference type="Pfam" id="PF17857">
    <property type="entry name" value="AAA_lid_1"/>
    <property type="match status" value="1"/>
</dbReference>
<dbReference type="InterPro" id="IPR013602">
    <property type="entry name" value="Dynein_heavy_linker"/>
</dbReference>
<dbReference type="Gene3D" id="1.10.287.2620">
    <property type="match status" value="1"/>
</dbReference>
<dbReference type="Pfam" id="PF12781">
    <property type="entry name" value="AAA_9"/>
    <property type="match status" value="1"/>
</dbReference>
<dbReference type="FunFam" id="1.20.140.100:FF:000001">
    <property type="entry name" value="dynein heavy chain 17, axonemal"/>
    <property type="match status" value="1"/>
</dbReference>
<keyword evidence="9" id="KW-0282">Flagellum</keyword>
<dbReference type="Pfam" id="PF03028">
    <property type="entry name" value="Dynein_heavy"/>
    <property type="match status" value="1"/>
</dbReference>
<dbReference type="FunFam" id="1.20.920.20:FF:000006">
    <property type="entry name" value="Dynein, axonemal, heavy chain 6"/>
    <property type="match status" value="1"/>
</dbReference>
<dbReference type="Gene3D" id="1.20.58.1120">
    <property type="match status" value="1"/>
</dbReference>
<evidence type="ECO:0000259" key="20">
    <source>
        <dbReference type="Pfam" id="PF12774"/>
    </source>
</evidence>
<feature type="domain" description="Dynein heavy chain linker" evidence="19">
    <location>
        <begin position="219"/>
        <end position="635"/>
    </location>
</feature>
<dbReference type="InterPro" id="IPR027417">
    <property type="entry name" value="P-loop_NTPase"/>
</dbReference>
<evidence type="ECO:0000256" key="15">
    <source>
        <dbReference type="ARBA" id="ARBA00023273"/>
    </source>
</evidence>
<dbReference type="Pfam" id="PF12774">
    <property type="entry name" value="AAA_6"/>
    <property type="match status" value="1"/>
</dbReference>
<dbReference type="OrthoDB" id="5593012at2759"/>
<keyword evidence="15" id="KW-0966">Cell projection</keyword>
<dbReference type="GO" id="GO:0005858">
    <property type="term" value="C:axonemal dynein complex"/>
    <property type="evidence" value="ECO:0007669"/>
    <property type="project" value="UniProtKB-ARBA"/>
</dbReference>
<protein>
    <submittedName>
        <fullName evidence="28">Dynein heavy chain and region D6 of dynein motor-domain-containing protein</fullName>
    </submittedName>
</protein>
<evidence type="ECO:0000256" key="9">
    <source>
        <dbReference type="ARBA" id="ARBA00022846"/>
    </source>
</evidence>
<feature type="coiled-coil region" evidence="16">
    <location>
        <begin position="2353"/>
        <end position="2387"/>
    </location>
</feature>
<evidence type="ECO:0000256" key="14">
    <source>
        <dbReference type="ARBA" id="ARBA00023212"/>
    </source>
</evidence>
<evidence type="ECO:0000256" key="17">
    <source>
        <dbReference type="SAM" id="MobiDB-lite"/>
    </source>
</evidence>
<dbReference type="Pfam" id="PF18199">
    <property type="entry name" value="Dynein_C"/>
    <property type="match status" value="1"/>
</dbReference>
<dbReference type="InterPro" id="IPR035706">
    <property type="entry name" value="AAA_9"/>
</dbReference>
<dbReference type="InterPro" id="IPR042228">
    <property type="entry name" value="Dynein_linker_3"/>
</dbReference>
<feature type="domain" description="Dynein heavy chain AAA module D4" evidence="22">
    <location>
        <begin position="1800"/>
        <end position="2070"/>
    </location>
</feature>
<dbReference type="FunFam" id="1.10.8.1220:FF:000001">
    <property type="entry name" value="Dynein axonemal heavy chain 5"/>
    <property type="match status" value="1"/>
</dbReference>
<evidence type="ECO:0000259" key="22">
    <source>
        <dbReference type="Pfam" id="PF12780"/>
    </source>
</evidence>
<dbReference type="InterPro" id="IPR042219">
    <property type="entry name" value="AAA_lid_11_sf"/>
</dbReference>
<dbReference type="GO" id="GO:0005524">
    <property type="term" value="F:ATP binding"/>
    <property type="evidence" value="ECO:0007669"/>
    <property type="project" value="UniProtKB-KW"/>
</dbReference>
<dbReference type="InterPro" id="IPR041658">
    <property type="entry name" value="AAA_lid_11"/>
</dbReference>
<dbReference type="GO" id="GO:0003341">
    <property type="term" value="P:cilium movement"/>
    <property type="evidence" value="ECO:0007669"/>
    <property type="project" value="UniProtKB-ARBA"/>
</dbReference>
<dbReference type="PANTHER" id="PTHR46961">
    <property type="entry name" value="DYNEIN HEAVY CHAIN 1, AXONEMAL-LIKE PROTEIN"/>
    <property type="match status" value="1"/>
</dbReference>
<dbReference type="GO" id="GO:0045505">
    <property type="term" value="F:dynein intermediate chain binding"/>
    <property type="evidence" value="ECO:0007669"/>
    <property type="project" value="InterPro"/>
</dbReference>
<dbReference type="InterPro" id="IPR043157">
    <property type="entry name" value="Dynein_AAA1S"/>
</dbReference>
<feature type="domain" description="Dynein heavy chain hydrolytic ATP-binding dynein motor region" evidence="20">
    <location>
        <begin position="765"/>
        <end position="1096"/>
    </location>
</feature>
<dbReference type="InterPro" id="IPR004273">
    <property type="entry name" value="Dynein_heavy_D6_P-loop"/>
</dbReference>
<comment type="similarity">
    <text evidence="3">Belongs to the dynein heavy chain family.</text>
</comment>
<dbReference type="Gene3D" id="1.20.920.20">
    <property type="match status" value="1"/>
</dbReference>
<evidence type="ECO:0000256" key="8">
    <source>
        <dbReference type="ARBA" id="ARBA00022840"/>
    </source>
</evidence>
<dbReference type="InterPro" id="IPR041228">
    <property type="entry name" value="Dynein_C"/>
</dbReference>
<keyword evidence="10" id="KW-0243">Dynein</keyword>
<evidence type="ECO:0000256" key="13">
    <source>
        <dbReference type="ARBA" id="ARBA00023175"/>
    </source>
</evidence>
<feature type="domain" description="Dynein heavy chain coiled coil stalk" evidence="21">
    <location>
        <begin position="2084"/>
        <end position="2438"/>
    </location>
</feature>
<dbReference type="FunFam" id="1.20.58.1120:FF:000001">
    <property type="entry name" value="dynein heavy chain 2, axonemal"/>
    <property type="match status" value="1"/>
</dbReference>
<evidence type="ECO:0000259" key="25">
    <source>
        <dbReference type="Pfam" id="PF17857"/>
    </source>
</evidence>
<evidence type="ECO:0000313" key="29">
    <source>
        <dbReference type="Proteomes" id="UP000664859"/>
    </source>
</evidence>
<keyword evidence="4" id="KW-0963">Cytoplasm</keyword>
<accession>A0A836CAS0</accession>
<comment type="subcellular location">
    <subcellularLocation>
        <location evidence="1">Cell projection</location>
        <location evidence="1">Cilium</location>
        <location evidence="1">Flagellum</location>
    </subcellularLocation>
    <subcellularLocation>
        <location evidence="2">Cytoplasm</location>
        <location evidence="2">Cytoskeleton</location>
        <location evidence="2">Cilium axoneme</location>
    </subcellularLocation>
</comment>
<dbReference type="InterPro" id="IPR043160">
    <property type="entry name" value="Dynein_C_barrel"/>
</dbReference>
<feature type="domain" description="Dynein heavy chain ATP-binding dynein motor region" evidence="23">
    <location>
        <begin position="2470"/>
        <end position="2695"/>
    </location>
</feature>
<dbReference type="FunFam" id="1.20.1270.280:FF:000001">
    <property type="entry name" value="dynein heavy chain 7, axonemal"/>
    <property type="match status" value="1"/>
</dbReference>
<evidence type="ECO:0000259" key="19">
    <source>
        <dbReference type="Pfam" id="PF08393"/>
    </source>
</evidence>